<accession>A0A7D4CQV4</accession>
<dbReference type="Proteomes" id="UP000500961">
    <property type="component" value="Chromosome"/>
</dbReference>
<protein>
    <recommendedName>
        <fullName evidence="7">Dipeptidyl-peptidase</fullName>
        <ecNumber evidence="7">3.4.14.-</ecNumber>
    </recommendedName>
</protein>
<dbReference type="PANTHER" id="PTHR38469">
    <property type="entry name" value="PERIPLASMIC PEPTIDASE SUBFAMILY S1B"/>
    <property type="match status" value="1"/>
</dbReference>
<dbReference type="InterPro" id="IPR019500">
    <property type="entry name" value="Pep_S46"/>
</dbReference>
<gene>
    <name evidence="8" type="ORF">FHG85_05440</name>
</gene>
<sequence>MNMNTFKRVFIGFLILLSYSAIRADEGMWMLNKISQNIPAMKALGFKLTAEDIYSINHSCLKDAIVQFDDGTCSAELVSANGLFFTNHHCGLDAVQELSSVSNNLLENGYWASNYEQELPVHGKTALILQDISNVTVEILDGISNSLSNEDYFRAIEQKMQYLEDSITLATGYYTIIRPFYNYNEFYMFRYKRYRDVRLVGVPPSSIGNFGGDIDNWHWPRHTGDFCVFRIYTSPDGSPADYSPKNIPLKPKRFLKISLQGVNEGDFAMIIGFPGRTHRYATSFEALYNREVVANFKRNVWGEMIRAIKKAQETDPAIKVDYTDKHDYLVNFYQKDVWQAESMYNYNVVERLAAREDSLKAWANRNPFLFSRYVTSLPVIKNYFETATKNRWEETEGALSALSYPVDIHNVINACNNFISVIFEQGKPYSRLSFKKDYIRIEAKKIEKHLPDIFEGYHIYPDAQLYSIAFGTLINSIGDVSNIKLLSSIKKIDNINVSYPYYVRAFYEKSYFSSPDNLKRLIKRPYRDSLINDPFLLLYHSYSMLWDSIYSSRYKVEQDYKRAMQLFTRGVMEMKKGKLLYPDANSTPRLTYGKVKGYKPADGLYYKPFTTLDGVMEKESKTEDIFKVPSKLKQLWERKDYGRYGKDGVMPVCFLTDNDITGGNSGSAVLDANGNLIGIAFDGNAEAMACDFMYEPETQRTIVVDIRYVLFIIDKFGECQHIMNELETV</sequence>
<dbReference type="EC" id="3.4.14.-" evidence="7"/>
<dbReference type="GO" id="GO:0006508">
    <property type="term" value="P:proteolysis"/>
    <property type="evidence" value="ECO:0007669"/>
    <property type="project" value="UniProtKB-KW"/>
</dbReference>
<dbReference type="GO" id="GO:0008239">
    <property type="term" value="F:dipeptidyl-peptidase activity"/>
    <property type="evidence" value="ECO:0007669"/>
    <property type="project" value="UniProtKB-UniRule"/>
</dbReference>
<evidence type="ECO:0000256" key="4">
    <source>
        <dbReference type="ARBA" id="ARBA00022729"/>
    </source>
</evidence>
<keyword evidence="5 7" id="KW-0378">Hydrolase</keyword>
<evidence type="ECO:0000313" key="9">
    <source>
        <dbReference type="Proteomes" id="UP000500961"/>
    </source>
</evidence>
<evidence type="ECO:0000256" key="2">
    <source>
        <dbReference type="ARBA" id="ARBA00022438"/>
    </source>
</evidence>
<dbReference type="InterPro" id="IPR043504">
    <property type="entry name" value="Peptidase_S1_PA_chymotrypsin"/>
</dbReference>
<evidence type="ECO:0000313" key="8">
    <source>
        <dbReference type="EMBL" id="QKG79725.1"/>
    </source>
</evidence>
<name>A0A7D4CQV4_9BACT</name>
<dbReference type="RefSeq" id="WP_173073765.1">
    <property type="nucleotide sequence ID" value="NZ_CP041345.1"/>
</dbReference>
<keyword evidence="3 7" id="KW-0645">Protease</keyword>
<dbReference type="PANTHER" id="PTHR38469:SF1">
    <property type="entry name" value="PERIPLASMIC PEPTIDASE SUBFAMILY S1B"/>
    <property type="match status" value="1"/>
</dbReference>
<proteinExistence type="inferred from homology"/>
<keyword evidence="9" id="KW-1185">Reference proteome</keyword>
<dbReference type="GO" id="GO:0070009">
    <property type="term" value="F:serine-type aminopeptidase activity"/>
    <property type="evidence" value="ECO:0007669"/>
    <property type="project" value="UniProtKB-UniRule"/>
</dbReference>
<dbReference type="GO" id="GO:0043171">
    <property type="term" value="P:peptide catabolic process"/>
    <property type="evidence" value="ECO:0007669"/>
    <property type="project" value="UniProtKB-UniRule"/>
</dbReference>
<evidence type="ECO:0000256" key="3">
    <source>
        <dbReference type="ARBA" id="ARBA00022670"/>
    </source>
</evidence>
<dbReference type="Pfam" id="PF10459">
    <property type="entry name" value="Peptidase_S46"/>
    <property type="match status" value="1"/>
</dbReference>
<dbReference type="Gene3D" id="2.40.10.10">
    <property type="entry name" value="Trypsin-like serine proteases"/>
    <property type="match status" value="1"/>
</dbReference>
<comment type="similarity">
    <text evidence="1 7">Belongs to the peptidase S46 family.</text>
</comment>
<evidence type="ECO:0000256" key="6">
    <source>
        <dbReference type="ARBA" id="ARBA00022825"/>
    </source>
</evidence>
<keyword evidence="2 7" id="KW-0031">Aminopeptidase</keyword>
<evidence type="ECO:0000256" key="5">
    <source>
        <dbReference type="ARBA" id="ARBA00022801"/>
    </source>
</evidence>
<dbReference type="KEGG" id="ttz:FHG85_05440"/>
<comment type="function">
    <text evidence="7">Catalyzes the removal of dipeptides from the N-terminus of oligopeptides.</text>
</comment>
<keyword evidence="6 7" id="KW-0720">Serine protease</keyword>
<evidence type="ECO:0000256" key="7">
    <source>
        <dbReference type="RuleBase" id="RU366067"/>
    </source>
</evidence>
<dbReference type="AlphaFoldDB" id="A0A7D4CQV4"/>
<organism evidence="8 9">
    <name type="scientific">Tenuifilum thalassicum</name>
    <dbReference type="NCBI Taxonomy" id="2590900"/>
    <lineage>
        <taxon>Bacteria</taxon>
        <taxon>Pseudomonadati</taxon>
        <taxon>Bacteroidota</taxon>
        <taxon>Bacteroidia</taxon>
        <taxon>Bacteroidales</taxon>
        <taxon>Tenuifilaceae</taxon>
        <taxon>Tenuifilum</taxon>
    </lineage>
</organism>
<dbReference type="SUPFAM" id="SSF50494">
    <property type="entry name" value="Trypsin-like serine proteases"/>
    <property type="match status" value="1"/>
</dbReference>
<reference evidence="8 9" key="1">
    <citation type="submission" date="2019-07" db="EMBL/GenBank/DDBJ databases">
        <title>Thalassofilum flectens gen. nov., sp. nov., a novel moderate thermophilic anaerobe from a shallow sea hot spring in Kunashir Island (Russia), representing a new family in the order Bacteroidales, and proposal of Thalassofilacea fam. nov.</title>
        <authorList>
            <person name="Kochetkova T.V."/>
            <person name="Podosokorskaya O.A."/>
            <person name="Novikov A."/>
            <person name="Elcheninov A.G."/>
            <person name="Toshchakov S.V."/>
            <person name="Kublanov I.V."/>
        </authorList>
    </citation>
    <scope>NUCLEOTIDE SEQUENCE [LARGE SCALE GENOMIC DNA]</scope>
    <source>
        <strain evidence="8 9">38-H</strain>
    </source>
</reference>
<keyword evidence="4" id="KW-0732">Signal</keyword>
<evidence type="ECO:0000256" key="1">
    <source>
        <dbReference type="ARBA" id="ARBA00010491"/>
    </source>
</evidence>
<dbReference type="InterPro" id="IPR009003">
    <property type="entry name" value="Peptidase_S1_PA"/>
</dbReference>
<dbReference type="EMBL" id="CP041345">
    <property type="protein sequence ID" value="QKG79725.1"/>
    <property type="molecule type" value="Genomic_DNA"/>
</dbReference>